<dbReference type="InterPro" id="IPR055167">
    <property type="entry name" value="Rootletin-like_CC"/>
</dbReference>
<proteinExistence type="predicted"/>
<dbReference type="Proteomes" id="UP000261620">
    <property type="component" value="Unplaced"/>
</dbReference>
<dbReference type="OMA" id="VEDEHTQ"/>
<keyword evidence="4" id="KW-1185">Reference proteome</keyword>
<keyword evidence="1" id="KW-0175">Coiled coil</keyword>
<name>A0A3Q4BND7_MOLML</name>
<reference evidence="3" key="2">
    <citation type="submission" date="2025-09" db="UniProtKB">
        <authorList>
            <consortium name="Ensembl"/>
        </authorList>
    </citation>
    <scope>IDENTIFICATION</scope>
</reference>
<evidence type="ECO:0000256" key="1">
    <source>
        <dbReference type="ARBA" id="ARBA00023054"/>
    </source>
</evidence>
<sequence>MESELLIGWRQEKAELKQEVCHLQEELAESRAEREELESRSRALHDRLCQAVSPSLALSLQVEGEQREWGRRLREGREREARQALLIHRLKNKRRIRDENSGSLESALIRLEEEQQADTNTLLREQLSQSEQINQCLRVDLEKLTSDWTKAAEEAEQRENDLGREREARLLSVWRSVVALRRHCHSVKTATD</sequence>
<dbReference type="Ensembl" id="ENSMMOT00000022524.1">
    <property type="protein sequence ID" value="ENSMMOP00000022157.1"/>
    <property type="gene ID" value="ENSMMOG00000016829.1"/>
</dbReference>
<dbReference type="STRING" id="94237.ENSMMOP00000022157"/>
<evidence type="ECO:0000259" key="2">
    <source>
        <dbReference type="Pfam" id="PF15035"/>
    </source>
</evidence>
<evidence type="ECO:0000313" key="4">
    <source>
        <dbReference type="Proteomes" id="UP000261620"/>
    </source>
</evidence>
<feature type="domain" description="Rootletin-like coiled-coil" evidence="2">
    <location>
        <begin position="94"/>
        <end position="192"/>
    </location>
</feature>
<evidence type="ECO:0000313" key="3">
    <source>
        <dbReference type="Ensembl" id="ENSMMOP00000022157.1"/>
    </source>
</evidence>
<accession>A0A3Q4BND7</accession>
<protein>
    <recommendedName>
        <fullName evidence="2">Rootletin-like coiled-coil domain-containing protein</fullName>
    </recommendedName>
</protein>
<organism evidence="3 4">
    <name type="scientific">Mola mola</name>
    <name type="common">Ocean sunfish</name>
    <name type="synonym">Tetraodon mola</name>
    <dbReference type="NCBI Taxonomy" id="94237"/>
    <lineage>
        <taxon>Eukaryota</taxon>
        <taxon>Metazoa</taxon>
        <taxon>Chordata</taxon>
        <taxon>Craniata</taxon>
        <taxon>Vertebrata</taxon>
        <taxon>Euteleostomi</taxon>
        <taxon>Actinopterygii</taxon>
        <taxon>Neopterygii</taxon>
        <taxon>Teleostei</taxon>
        <taxon>Neoteleostei</taxon>
        <taxon>Acanthomorphata</taxon>
        <taxon>Eupercaria</taxon>
        <taxon>Tetraodontiformes</taxon>
        <taxon>Molidae</taxon>
        <taxon>Mola</taxon>
    </lineage>
</organism>
<reference evidence="3" key="1">
    <citation type="submission" date="2025-08" db="UniProtKB">
        <authorList>
            <consortium name="Ensembl"/>
        </authorList>
    </citation>
    <scope>IDENTIFICATION</scope>
</reference>
<dbReference type="Pfam" id="PF15035">
    <property type="entry name" value="Rootletin"/>
    <property type="match status" value="1"/>
</dbReference>
<dbReference type="AlphaFoldDB" id="A0A3Q4BND7"/>